<evidence type="ECO:0000256" key="6">
    <source>
        <dbReference type="ARBA" id="ARBA00022777"/>
    </source>
</evidence>
<keyword evidence="9" id="KW-0472">Membrane</keyword>
<accession>A0A239IGJ1</accession>
<dbReference type="GO" id="GO:0005524">
    <property type="term" value="F:ATP binding"/>
    <property type="evidence" value="ECO:0007669"/>
    <property type="project" value="UniProtKB-KW"/>
</dbReference>
<keyword evidence="3" id="KW-0597">Phosphoprotein</keyword>
<keyword evidence="7" id="KW-0067">ATP-binding</keyword>
<keyword evidence="8" id="KW-0902">Two-component regulatory system</keyword>
<comment type="catalytic activity">
    <reaction evidence="1">
        <text>ATP + protein L-histidine = ADP + protein N-phospho-L-histidine.</text>
        <dbReference type="EC" id="2.7.13.3"/>
    </reaction>
</comment>
<dbReference type="GO" id="GO:0016020">
    <property type="term" value="C:membrane"/>
    <property type="evidence" value="ECO:0007669"/>
    <property type="project" value="InterPro"/>
</dbReference>
<dbReference type="RefSeq" id="WP_089320490.1">
    <property type="nucleotide sequence ID" value="NZ_FZOQ01000017.1"/>
</dbReference>
<evidence type="ECO:0000256" key="3">
    <source>
        <dbReference type="ARBA" id="ARBA00022553"/>
    </source>
</evidence>
<keyword evidence="9" id="KW-0812">Transmembrane</keyword>
<evidence type="ECO:0000313" key="12">
    <source>
        <dbReference type="Proteomes" id="UP000198432"/>
    </source>
</evidence>
<evidence type="ECO:0000256" key="2">
    <source>
        <dbReference type="ARBA" id="ARBA00012438"/>
    </source>
</evidence>
<feature type="transmembrane region" description="Helical" evidence="9">
    <location>
        <begin position="6"/>
        <end position="29"/>
    </location>
</feature>
<proteinExistence type="predicted"/>
<dbReference type="Pfam" id="PF07730">
    <property type="entry name" value="HisKA_3"/>
    <property type="match status" value="1"/>
</dbReference>
<evidence type="ECO:0000256" key="1">
    <source>
        <dbReference type="ARBA" id="ARBA00000085"/>
    </source>
</evidence>
<keyword evidence="5" id="KW-0547">Nucleotide-binding</keyword>
<dbReference type="InterPro" id="IPR005467">
    <property type="entry name" value="His_kinase_dom"/>
</dbReference>
<dbReference type="GO" id="GO:0000155">
    <property type="term" value="F:phosphorelay sensor kinase activity"/>
    <property type="evidence" value="ECO:0007669"/>
    <property type="project" value="InterPro"/>
</dbReference>
<evidence type="ECO:0000259" key="10">
    <source>
        <dbReference type="PROSITE" id="PS50109"/>
    </source>
</evidence>
<keyword evidence="9" id="KW-1133">Transmembrane helix</keyword>
<dbReference type="InterPro" id="IPR003594">
    <property type="entry name" value="HATPase_dom"/>
</dbReference>
<feature type="domain" description="Histidine kinase" evidence="10">
    <location>
        <begin position="65"/>
        <end position="261"/>
    </location>
</feature>
<dbReference type="EMBL" id="FZOQ01000017">
    <property type="protein sequence ID" value="SNS92681.1"/>
    <property type="molecule type" value="Genomic_DNA"/>
</dbReference>
<dbReference type="Gene3D" id="1.20.5.1930">
    <property type="match status" value="1"/>
</dbReference>
<dbReference type="PROSITE" id="PS50109">
    <property type="entry name" value="HIS_KIN"/>
    <property type="match status" value="1"/>
</dbReference>
<reference evidence="12" key="1">
    <citation type="submission" date="2017-06" db="EMBL/GenBank/DDBJ databases">
        <authorList>
            <person name="Varghese N."/>
            <person name="Submissions S."/>
        </authorList>
    </citation>
    <scope>NUCLEOTIDE SEQUENCE [LARGE SCALE GENOMIC DNA]</scope>
    <source>
        <strain evidence="12">NKM1</strain>
    </source>
</reference>
<sequence length="261" mass="29074">MPDTFLIISIGTVLFILLAIFITFMTLAYQRKRLQHQDEVTGLVEAYQKEILKTQLEMQEQTFLAISQEIHDNVGQVLSLVRLNMSTMNVAENTILQQKVNTSKELLDQAIQDLRNLSKILNSKYVSQQSLSDLLKFQLGLIQRTGAVETGIEVHGEVRTLDSEKKLIIYRIAQEALSNIIKHADANSIKAKLTYMADRLSLSITDDGKGFIASSTSPGEVLAQGTGIHNMYYRAKLIGATLHVESKPGLGSLVLLELPFN</sequence>
<evidence type="ECO:0000256" key="9">
    <source>
        <dbReference type="SAM" id="Phobius"/>
    </source>
</evidence>
<keyword evidence="6 11" id="KW-0418">Kinase</keyword>
<evidence type="ECO:0000256" key="7">
    <source>
        <dbReference type="ARBA" id="ARBA00022840"/>
    </source>
</evidence>
<dbReference type="CDD" id="cd16917">
    <property type="entry name" value="HATPase_UhpB-NarQ-NarX-like"/>
    <property type="match status" value="1"/>
</dbReference>
<dbReference type="PANTHER" id="PTHR24421:SF10">
    <property type="entry name" value="NITRATE_NITRITE SENSOR PROTEIN NARQ"/>
    <property type="match status" value="1"/>
</dbReference>
<evidence type="ECO:0000256" key="4">
    <source>
        <dbReference type="ARBA" id="ARBA00022679"/>
    </source>
</evidence>
<evidence type="ECO:0000256" key="5">
    <source>
        <dbReference type="ARBA" id="ARBA00022741"/>
    </source>
</evidence>
<keyword evidence="4" id="KW-0808">Transferase</keyword>
<dbReference type="Pfam" id="PF02518">
    <property type="entry name" value="HATPase_c"/>
    <property type="match status" value="1"/>
</dbReference>
<dbReference type="AlphaFoldDB" id="A0A239IGJ1"/>
<dbReference type="InterPro" id="IPR036890">
    <property type="entry name" value="HATPase_C_sf"/>
</dbReference>
<gene>
    <name evidence="11" type="ORF">SAMN06296052_11742</name>
</gene>
<evidence type="ECO:0000256" key="8">
    <source>
        <dbReference type="ARBA" id="ARBA00023012"/>
    </source>
</evidence>
<keyword evidence="12" id="KW-1185">Reference proteome</keyword>
<dbReference type="InterPro" id="IPR011712">
    <property type="entry name" value="Sig_transdc_His_kin_sub3_dim/P"/>
</dbReference>
<dbReference type="SUPFAM" id="SSF55874">
    <property type="entry name" value="ATPase domain of HSP90 chaperone/DNA topoisomerase II/histidine kinase"/>
    <property type="match status" value="1"/>
</dbReference>
<dbReference type="Gene3D" id="3.30.565.10">
    <property type="entry name" value="Histidine kinase-like ATPase, C-terminal domain"/>
    <property type="match status" value="1"/>
</dbReference>
<dbReference type="PANTHER" id="PTHR24421">
    <property type="entry name" value="NITRATE/NITRITE SENSOR PROTEIN NARX-RELATED"/>
    <property type="match status" value="1"/>
</dbReference>
<name>A0A239IGJ1_9BACT</name>
<dbReference type="InterPro" id="IPR050482">
    <property type="entry name" value="Sensor_HK_TwoCompSys"/>
</dbReference>
<organism evidence="11 12">
    <name type="scientific">Pontibacter ummariensis</name>
    <dbReference type="NCBI Taxonomy" id="1610492"/>
    <lineage>
        <taxon>Bacteria</taxon>
        <taxon>Pseudomonadati</taxon>
        <taxon>Bacteroidota</taxon>
        <taxon>Cytophagia</taxon>
        <taxon>Cytophagales</taxon>
        <taxon>Hymenobacteraceae</taxon>
        <taxon>Pontibacter</taxon>
    </lineage>
</organism>
<evidence type="ECO:0000313" key="11">
    <source>
        <dbReference type="EMBL" id="SNS92681.1"/>
    </source>
</evidence>
<protein>
    <recommendedName>
        <fullName evidence="2">histidine kinase</fullName>
        <ecNumber evidence="2">2.7.13.3</ecNumber>
    </recommendedName>
</protein>
<dbReference type="GO" id="GO:0046983">
    <property type="term" value="F:protein dimerization activity"/>
    <property type="evidence" value="ECO:0007669"/>
    <property type="project" value="InterPro"/>
</dbReference>
<dbReference type="OrthoDB" id="9760839at2"/>
<dbReference type="Proteomes" id="UP000198432">
    <property type="component" value="Unassembled WGS sequence"/>
</dbReference>
<dbReference type="EC" id="2.7.13.3" evidence="2"/>